<organism evidence="1 2">
    <name type="scientific">Vibrio olivae</name>
    <dbReference type="NCBI Taxonomy" id="1243002"/>
    <lineage>
        <taxon>Bacteria</taxon>
        <taxon>Pseudomonadati</taxon>
        <taxon>Pseudomonadota</taxon>
        <taxon>Gammaproteobacteria</taxon>
        <taxon>Vibrionales</taxon>
        <taxon>Vibrionaceae</taxon>
        <taxon>Vibrio</taxon>
    </lineage>
</organism>
<proteinExistence type="predicted"/>
<sequence>MNDKLDEILDLLRSQNEMIKDIHDYVKEVTSEKYIGESRMTSFSINLAADILTEAISPKIKEMMVNLLREQGWKTE</sequence>
<dbReference type="RefSeq" id="WP_390198187.1">
    <property type="nucleotide sequence ID" value="NZ_JBHMEP010000026.1"/>
</dbReference>
<evidence type="ECO:0000313" key="1">
    <source>
        <dbReference type="EMBL" id="MFB9137833.1"/>
    </source>
</evidence>
<protein>
    <recommendedName>
        <fullName evidence="3">Phage protein</fullName>
    </recommendedName>
</protein>
<evidence type="ECO:0008006" key="3">
    <source>
        <dbReference type="Google" id="ProtNLM"/>
    </source>
</evidence>
<keyword evidence="2" id="KW-1185">Reference proteome</keyword>
<comment type="caution">
    <text evidence="1">The sequence shown here is derived from an EMBL/GenBank/DDBJ whole genome shotgun (WGS) entry which is preliminary data.</text>
</comment>
<reference evidence="1 2" key="1">
    <citation type="submission" date="2024-09" db="EMBL/GenBank/DDBJ databases">
        <authorList>
            <person name="Sun Q."/>
            <person name="Mori K."/>
        </authorList>
    </citation>
    <scope>NUCLEOTIDE SEQUENCE [LARGE SCALE GENOMIC DNA]</scope>
    <source>
        <strain evidence="1 2">CECT 8064</strain>
    </source>
</reference>
<evidence type="ECO:0000313" key="2">
    <source>
        <dbReference type="Proteomes" id="UP001589645"/>
    </source>
</evidence>
<dbReference type="Proteomes" id="UP001589645">
    <property type="component" value="Unassembled WGS sequence"/>
</dbReference>
<name>A0ABV5HUA5_9VIBR</name>
<gene>
    <name evidence="1" type="ORF">ACFFUV_23065</name>
</gene>
<accession>A0ABV5HUA5</accession>
<dbReference type="EMBL" id="JBHMEP010000026">
    <property type="protein sequence ID" value="MFB9137833.1"/>
    <property type="molecule type" value="Genomic_DNA"/>
</dbReference>